<sequence>MLFKLLRNYTLVLTVAALASVTGGILAACSDPTARQPDAGQNPGMQETARSGGHDGHGEMHHGGMDHSAMELGPADAEYDLRFIDAMIPHHEGAIAMAQEAQEKSQRPEIQQLSQEIIAAQEQEIAQLRQWRQTWYPDADETPIAYNPEMGHSMPMTEEQRQSMMMSMDLGPADAEFDRRFMQAMIPHHEGAVVMAQDALGKTQRPEIRQLSQEIIAAQEQEITQMQQWKQQWYASN</sequence>
<evidence type="ECO:0000313" key="4">
    <source>
        <dbReference type="EMBL" id="OEJ76037.1"/>
    </source>
</evidence>
<dbReference type="Gene3D" id="1.20.1260.10">
    <property type="match status" value="2"/>
</dbReference>
<dbReference type="OrthoDB" id="517560at2"/>
<dbReference type="RefSeq" id="WP_069966195.1">
    <property type="nucleotide sequence ID" value="NZ_CM124774.1"/>
</dbReference>
<comment type="caution">
    <text evidence="4">The sequence shown here is derived from an EMBL/GenBank/DDBJ whole genome shotgun (WGS) entry which is preliminary data.</text>
</comment>
<feature type="compositionally biased region" description="Basic and acidic residues" evidence="1">
    <location>
        <begin position="52"/>
        <end position="63"/>
    </location>
</feature>
<dbReference type="STRING" id="1781255.BH720_05625"/>
<keyword evidence="2" id="KW-0732">Signal</keyword>
<dbReference type="Pfam" id="PF03713">
    <property type="entry name" value="DUF305"/>
    <property type="match status" value="1"/>
</dbReference>
<protein>
    <submittedName>
        <fullName evidence="4">DUF305 domain-containing protein</fullName>
    </submittedName>
</protein>
<name>A0A1E5QN70_9CYAN</name>
<accession>A0A1E5QN70</accession>
<dbReference type="PANTHER" id="PTHR36933:SF1">
    <property type="entry name" value="SLL0788 PROTEIN"/>
    <property type="match status" value="1"/>
</dbReference>
<dbReference type="PROSITE" id="PS51257">
    <property type="entry name" value="PROKAR_LIPOPROTEIN"/>
    <property type="match status" value="1"/>
</dbReference>
<gene>
    <name evidence="4" type="ORF">BH720_05625</name>
</gene>
<reference evidence="4" key="1">
    <citation type="submission" date="2016-09" db="EMBL/GenBank/DDBJ databases">
        <title>Draft genome of thermotolerant cyanobacterium Desertifilum sp. strain IPPAS B-1220.</title>
        <authorList>
            <person name="Sinetova M.A."/>
            <person name="Bolakhan K."/>
            <person name="Zayadan B.K."/>
            <person name="Mironov K.S."/>
            <person name="Ustinova V."/>
            <person name="Kupriyanova E.V."/>
            <person name="Sidorov R.A."/>
            <person name="Skrypnik A.N."/>
            <person name="Gogoleva N.E."/>
            <person name="Gogolev Y.V."/>
            <person name="Los D.A."/>
        </authorList>
    </citation>
    <scope>NUCLEOTIDE SEQUENCE [LARGE SCALE GENOMIC DNA]</scope>
    <source>
        <strain evidence="4">IPPAS B-1220</strain>
    </source>
</reference>
<dbReference type="PANTHER" id="PTHR36933">
    <property type="entry name" value="SLL0788 PROTEIN"/>
    <property type="match status" value="1"/>
</dbReference>
<evidence type="ECO:0000256" key="1">
    <source>
        <dbReference type="SAM" id="MobiDB-lite"/>
    </source>
</evidence>
<evidence type="ECO:0000256" key="2">
    <source>
        <dbReference type="SAM" id="SignalP"/>
    </source>
</evidence>
<evidence type="ECO:0000259" key="3">
    <source>
        <dbReference type="Pfam" id="PF03713"/>
    </source>
</evidence>
<feature type="domain" description="DUF305" evidence="3">
    <location>
        <begin position="80"/>
        <end position="229"/>
    </location>
</feature>
<dbReference type="EMBL" id="MJGC01000041">
    <property type="protein sequence ID" value="OEJ76037.1"/>
    <property type="molecule type" value="Genomic_DNA"/>
</dbReference>
<proteinExistence type="predicted"/>
<dbReference type="InterPro" id="IPR005183">
    <property type="entry name" value="DUF305_CopM-like"/>
</dbReference>
<feature type="signal peptide" evidence="2">
    <location>
        <begin position="1"/>
        <end position="27"/>
    </location>
</feature>
<dbReference type="AlphaFoldDB" id="A0A1E5QN70"/>
<feature type="chain" id="PRO_5009184410" evidence="2">
    <location>
        <begin position="28"/>
        <end position="237"/>
    </location>
</feature>
<dbReference type="InterPro" id="IPR012347">
    <property type="entry name" value="Ferritin-like"/>
</dbReference>
<organism evidence="4">
    <name type="scientific">Desertifilum tharense IPPAS B-1220</name>
    <dbReference type="NCBI Taxonomy" id="1781255"/>
    <lineage>
        <taxon>Bacteria</taxon>
        <taxon>Bacillati</taxon>
        <taxon>Cyanobacteriota</taxon>
        <taxon>Cyanophyceae</taxon>
        <taxon>Desertifilales</taxon>
        <taxon>Desertifilaceae</taxon>
        <taxon>Desertifilum</taxon>
    </lineage>
</organism>
<feature type="region of interest" description="Disordered" evidence="1">
    <location>
        <begin position="34"/>
        <end position="63"/>
    </location>
</feature>